<dbReference type="Proteomes" id="UP000632498">
    <property type="component" value="Unassembled WGS sequence"/>
</dbReference>
<reference evidence="6" key="1">
    <citation type="journal article" date="2014" name="Int. J. Syst. Evol. Microbiol.">
        <title>Complete genome sequence of Corynebacterium casei LMG S-19264T (=DSM 44701T), isolated from a smear-ripened cheese.</title>
        <authorList>
            <consortium name="US DOE Joint Genome Institute (JGI-PGF)"/>
            <person name="Walter F."/>
            <person name="Albersmeier A."/>
            <person name="Kalinowski J."/>
            <person name="Ruckert C."/>
        </authorList>
    </citation>
    <scope>NUCLEOTIDE SEQUENCE</scope>
    <source>
        <strain evidence="6">CGMCC 1.15254</strain>
    </source>
</reference>
<feature type="domain" description="HTH crp-type" evidence="5">
    <location>
        <begin position="152"/>
        <end position="219"/>
    </location>
</feature>
<protein>
    <submittedName>
        <fullName evidence="6">Crp/Fnr family transcriptional regulator</fullName>
    </submittedName>
</protein>
<dbReference type="GO" id="GO:0005829">
    <property type="term" value="C:cytosol"/>
    <property type="evidence" value="ECO:0007669"/>
    <property type="project" value="TreeGrafter"/>
</dbReference>
<evidence type="ECO:0000256" key="2">
    <source>
        <dbReference type="ARBA" id="ARBA00023125"/>
    </source>
</evidence>
<dbReference type="Pfam" id="PF13545">
    <property type="entry name" value="HTH_Crp_2"/>
    <property type="match status" value="1"/>
</dbReference>
<keyword evidence="3" id="KW-0804">Transcription</keyword>
<dbReference type="InterPro" id="IPR014710">
    <property type="entry name" value="RmlC-like_jellyroll"/>
</dbReference>
<dbReference type="CDD" id="cd00038">
    <property type="entry name" value="CAP_ED"/>
    <property type="match status" value="1"/>
</dbReference>
<dbReference type="Pfam" id="PF00027">
    <property type="entry name" value="cNMP_binding"/>
    <property type="match status" value="1"/>
</dbReference>
<name>A0A917FAC5_9PROT</name>
<dbReference type="InterPro" id="IPR000595">
    <property type="entry name" value="cNMP-bd_dom"/>
</dbReference>
<dbReference type="GO" id="GO:0003700">
    <property type="term" value="F:DNA-binding transcription factor activity"/>
    <property type="evidence" value="ECO:0007669"/>
    <property type="project" value="TreeGrafter"/>
</dbReference>
<dbReference type="PROSITE" id="PS50042">
    <property type="entry name" value="CNMP_BINDING_3"/>
    <property type="match status" value="1"/>
</dbReference>
<keyword evidence="7" id="KW-1185">Reference proteome</keyword>
<keyword evidence="1" id="KW-0805">Transcription regulation</keyword>
<dbReference type="PROSITE" id="PS51063">
    <property type="entry name" value="HTH_CRP_2"/>
    <property type="match status" value="1"/>
</dbReference>
<sequence>MSKALGPTEVQRAGEVRFFKGLGADDLEALLKNAVLIEEEKGSLLFSQGDPADRFYIILEGRVKLFTANEEGEESIVEIFNPTNSFAEAAMFASGRFPVNCETVIPSRLIRIDGDPFLNVLKNKPRIGRTILSKMAGRYRHLLNEISQLKTQSPAQRLGAFFLSLTEGNEGTAVALPYDKNLIAARVGMKPESLSRALSRLREIGVDCQKRELIVEDLDKLREFCGD</sequence>
<comment type="caution">
    <text evidence="6">The sequence shown here is derived from an EMBL/GenBank/DDBJ whole genome shotgun (WGS) entry which is preliminary data.</text>
</comment>
<dbReference type="PANTHER" id="PTHR24567:SF74">
    <property type="entry name" value="HTH-TYPE TRANSCRIPTIONAL REGULATOR ARCR"/>
    <property type="match status" value="1"/>
</dbReference>
<dbReference type="InterPro" id="IPR036388">
    <property type="entry name" value="WH-like_DNA-bd_sf"/>
</dbReference>
<evidence type="ECO:0000259" key="4">
    <source>
        <dbReference type="PROSITE" id="PS50042"/>
    </source>
</evidence>
<dbReference type="Gene3D" id="1.10.10.10">
    <property type="entry name" value="Winged helix-like DNA-binding domain superfamily/Winged helix DNA-binding domain"/>
    <property type="match status" value="1"/>
</dbReference>
<accession>A0A917FAC5</accession>
<dbReference type="InterPro" id="IPR050397">
    <property type="entry name" value="Env_Response_Regulators"/>
</dbReference>
<keyword evidence="2" id="KW-0238">DNA-binding</keyword>
<dbReference type="AlphaFoldDB" id="A0A917FAC5"/>
<organism evidence="6 7">
    <name type="scientific">Terasakiella brassicae</name>
    <dbReference type="NCBI Taxonomy" id="1634917"/>
    <lineage>
        <taxon>Bacteria</taxon>
        <taxon>Pseudomonadati</taxon>
        <taxon>Pseudomonadota</taxon>
        <taxon>Alphaproteobacteria</taxon>
        <taxon>Rhodospirillales</taxon>
        <taxon>Terasakiellaceae</taxon>
        <taxon>Terasakiella</taxon>
    </lineage>
</organism>
<dbReference type="GO" id="GO:0003677">
    <property type="term" value="F:DNA binding"/>
    <property type="evidence" value="ECO:0007669"/>
    <property type="project" value="UniProtKB-KW"/>
</dbReference>
<gene>
    <name evidence="6" type="ORF">GCM10011332_12330</name>
</gene>
<evidence type="ECO:0000256" key="1">
    <source>
        <dbReference type="ARBA" id="ARBA00023015"/>
    </source>
</evidence>
<dbReference type="Gene3D" id="2.60.120.10">
    <property type="entry name" value="Jelly Rolls"/>
    <property type="match status" value="1"/>
</dbReference>
<dbReference type="InterPro" id="IPR036390">
    <property type="entry name" value="WH_DNA-bd_sf"/>
</dbReference>
<evidence type="ECO:0000313" key="6">
    <source>
        <dbReference type="EMBL" id="GGF60151.1"/>
    </source>
</evidence>
<reference evidence="6" key="2">
    <citation type="submission" date="2020-09" db="EMBL/GenBank/DDBJ databases">
        <authorList>
            <person name="Sun Q."/>
            <person name="Zhou Y."/>
        </authorList>
    </citation>
    <scope>NUCLEOTIDE SEQUENCE</scope>
    <source>
        <strain evidence="6">CGMCC 1.15254</strain>
    </source>
</reference>
<dbReference type="RefSeq" id="WP_188662862.1">
    <property type="nucleotide sequence ID" value="NZ_BMHV01000007.1"/>
</dbReference>
<dbReference type="EMBL" id="BMHV01000007">
    <property type="protein sequence ID" value="GGF60151.1"/>
    <property type="molecule type" value="Genomic_DNA"/>
</dbReference>
<dbReference type="PANTHER" id="PTHR24567">
    <property type="entry name" value="CRP FAMILY TRANSCRIPTIONAL REGULATORY PROTEIN"/>
    <property type="match status" value="1"/>
</dbReference>
<dbReference type="InterPro" id="IPR018490">
    <property type="entry name" value="cNMP-bd_dom_sf"/>
</dbReference>
<dbReference type="SMART" id="SM00100">
    <property type="entry name" value="cNMP"/>
    <property type="match status" value="1"/>
</dbReference>
<feature type="domain" description="Cyclic nucleotide-binding" evidence="4">
    <location>
        <begin position="18"/>
        <end position="138"/>
    </location>
</feature>
<evidence type="ECO:0000313" key="7">
    <source>
        <dbReference type="Proteomes" id="UP000632498"/>
    </source>
</evidence>
<dbReference type="InterPro" id="IPR012318">
    <property type="entry name" value="HTH_CRP"/>
</dbReference>
<dbReference type="SUPFAM" id="SSF51206">
    <property type="entry name" value="cAMP-binding domain-like"/>
    <property type="match status" value="1"/>
</dbReference>
<dbReference type="SUPFAM" id="SSF46785">
    <property type="entry name" value="Winged helix' DNA-binding domain"/>
    <property type="match status" value="1"/>
</dbReference>
<evidence type="ECO:0000259" key="5">
    <source>
        <dbReference type="PROSITE" id="PS51063"/>
    </source>
</evidence>
<evidence type="ECO:0000256" key="3">
    <source>
        <dbReference type="ARBA" id="ARBA00023163"/>
    </source>
</evidence>
<proteinExistence type="predicted"/>